<dbReference type="PANTHER" id="PTHR12688">
    <property type="entry name" value="DYNEIN LIGHT INTERMEDIATE CHAIN"/>
    <property type="match status" value="1"/>
</dbReference>
<keyword evidence="12" id="KW-1185">Reference proteome</keyword>
<dbReference type="HOGENOM" id="CLU_024211_1_0_1"/>
<dbReference type="RefSeq" id="XP_008717693.1">
    <property type="nucleotide sequence ID" value="XM_008719471.1"/>
</dbReference>
<dbReference type="InterPro" id="IPR022780">
    <property type="entry name" value="Dynein_light_int_chain"/>
</dbReference>
<feature type="region of interest" description="Disordered" evidence="10">
    <location>
        <begin position="179"/>
        <end position="210"/>
    </location>
</feature>
<feature type="region of interest" description="Disordered" evidence="10">
    <location>
        <begin position="410"/>
        <end position="440"/>
    </location>
</feature>
<dbReference type="GO" id="GO:0005868">
    <property type="term" value="C:cytoplasmic dynein complex"/>
    <property type="evidence" value="ECO:0007669"/>
    <property type="project" value="InterPro"/>
</dbReference>
<dbReference type="Pfam" id="PF05783">
    <property type="entry name" value="DLIC"/>
    <property type="match status" value="1"/>
</dbReference>
<evidence type="ECO:0000256" key="3">
    <source>
        <dbReference type="ARBA" id="ARBA00022490"/>
    </source>
</evidence>
<evidence type="ECO:0000256" key="5">
    <source>
        <dbReference type="ARBA" id="ARBA00022741"/>
    </source>
</evidence>
<keyword evidence="7" id="KW-0243">Dynein</keyword>
<keyword evidence="6" id="KW-0067">ATP-binding</keyword>
<name>W2RWZ5_CYPE1</name>
<proteinExistence type="predicted"/>
<dbReference type="VEuPathDB" id="FungiDB:HMPREF1541_05130"/>
<dbReference type="GO" id="GO:0045504">
    <property type="term" value="F:dynein heavy chain binding"/>
    <property type="evidence" value="ECO:0007669"/>
    <property type="project" value="TreeGrafter"/>
</dbReference>
<evidence type="ECO:0008006" key="13">
    <source>
        <dbReference type="Google" id="ProtNLM"/>
    </source>
</evidence>
<feature type="compositionally biased region" description="Polar residues" evidence="10">
    <location>
        <begin position="415"/>
        <end position="433"/>
    </location>
</feature>
<keyword evidence="5" id="KW-0547">Nucleotide-binding</keyword>
<dbReference type="OrthoDB" id="27603at2759"/>
<dbReference type="STRING" id="1220924.W2RWZ5"/>
<evidence type="ECO:0000313" key="12">
    <source>
        <dbReference type="Proteomes" id="UP000030752"/>
    </source>
</evidence>
<evidence type="ECO:0000256" key="4">
    <source>
        <dbReference type="ARBA" id="ARBA00022701"/>
    </source>
</evidence>
<feature type="region of interest" description="Disordered" evidence="10">
    <location>
        <begin position="364"/>
        <end position="383"/>
    </location>
</feature>
<comment type="subcellular location">
    <subcellularLocation>
        <location evidence="1">Cytoplasm</location>
        <location evidence="1">Cytoskeleton</location>
    </subcellularLocation>
</comment>
<dbReference type="GO" id="GO:0005874">
    <property type="term" value="C:microtubule"/>
    <property type="evidence" value="ECO:0007669"/>
    <property type="project" value="UniProtKB-KW"/>
</dbReference>
<sequence>MNSASRAVKRPGSKDGEKQQIWVPMLNNASKGKDLAEKQLLVLGGSPEQQKEFLDHLNPPSSRVRYNDRQHNRKAPISNRYAVGYTYQDVLDADQEDVLARLNVYMLSNPAASFAPLLKPLFTSKTVKATLITILLDWSDPFKWARQLRQWVRLLRLVIASLDDETKIAMEENMNDWKEKRVGPDAPLSQPGVDSTEKPTQATPLGPGEWDEGLGIPLSVVCIQSEKIETLERDFGWQDEQFDFLTQWLRCVLLKHGASLIYTATFDANSLRTLLHSSLSIYSLLKRETAKPNYIERDKILIPPNWDSWGKIRPLREGTDLEAISDAWSVEIQGKPDDSLDDVVPPSDQQASSEAESAVALYESSLPNPTNTQPSIIPTADAEDTTVPPVQEFLSAQAAILETLKAEDEKVARKTNPSTRGKVSSTGQGQVLTPGSEDGKAGVNAKMAEQIGPYQINVNGIDFDAEEATRRLKEREAERTAAAATKEASANGQPAPVANAAPRTGVTNGGASGVSTPTKKPATGEDGKASNEAMSAFFQNLIKKDRRGGGAGVASGNGTPQRTGSPAPAK</sequence>
<dbReference type="InParanoid" id="W2RWZ5"/>
<accession>W2RWZ5</accession>
<gene>
    <name evidence="11" type="ORF">HMPREF1541_05130</name>
</gene>
<dbReference type="EMBL" id="KB822720">
    <property type="protein sequence ID" value="ETN40850.1"/>
    <property type="molecule type" value="Genomic_DNA"/>
</dbReference>
<keyword evidence="8" id="KW-0505">Motor protein</keyword>
<feature type="region of interest" description="Disordered" evidence="10">
    <location>
        <begin position="1"/>
        <end position="24"/>
    </location>
</feature>
<dbReference type="Proteomes" id="UP000030752">
    <property type="component" value="Unassembled WGS sequence"/>
</dbReference>
<evidence type="ECO:0000256" key="7">
    <source>
        <dbReference type="ARBA" id="ARBA00023017"/>
    </source>
</evidence>
<evidence type="ECO:0000313" key="11">
    <source>
        <dbReference type="EMBL" id="ETN40850.1"/>
    </source>
</evidence>
<dbReference type="GO" id="GO:0000226">
    <property type="term" value="P:microtubule cytoskeleton organization"/>
    <property type="evidence" value="ECO:0007669"/>
    <property type="project" value="TreeGrafter"/>
</dbReference>
<evidence type="ECO:0000256" key="9">
    <source>
        <dbReference type="ARBA" id="ARBA00023212"/>
    </source>
</evidence>
<feature type="region of interest" description="Disordered" evidence="10">
    <location>
        <begin position="335"/>
        <end position="359"/>
    </location>
</feature>
<organism evidence="11 12">
    <name type="scientific">Cyphellophora europaea (strain CBS 101466)</name>
    <name type="common">Phialophora europaea</name>
    <dbReference type="NCBI Taxonomy" id="1220924"/>
    <lineage>
        <taxon>Eukaryota</taxon>
        <taxon>Fungi</taxon>
        <taxon>Dikarya</taxon>
        <taxon>Ascomycota</taxon>
        <taxon>Pezizomycotina</taxon>
        <taxon>Eurotiomycetes</taxon>
        <taxon>Chaetothyriomycetidae</taxon>
        <taxon>Chaetothyriales</taxon>
        <taxon>Cyphellophoraceae</taxon>
        <taxon>Cyphellophora</taxon>
    </lineage>
</organism>
<protein>
    <recommendedName>
        <fullName evidence="13">Dynein light intermediate chain</fullName>
    </recommendedName>
</protein>
<evidence type="ECO:0000256" key="10">
    <source>
        <dbReference type="SAM" id="MobiDB-lite"/>
    </source>
</evidence>
<dbReference type="InterPro" id="IPR008467">
    <property type="entry name" value="Dynein1_light_intermed_chain"/>
</dbReference>
<dbReference type="eggNOG" id="KOG3905">
    <property type="taxonomic scope" value="Eukaryota"/>
</dbReference>
<reference evidence="11 12" key="1">
    <citation type="submission" date="2013-03" db="EMBL/GenBank/DDBJ databases">
        <title>The Genome Sequence of Phialophora europaea CBS 101466.</title>
        <authorList>
            <consortium name="The Broad Institute Genomics Platform"/>
            <person name="Cuomo C."/>
            <person name="de Hoog S."/>
            <person name="Gorbushina A."/>
            <person name="Walker B."/>
            <person name="Young S.K."/>
            <person name="Zeng Q."/>
            <person name="Gargeya S."/>
            <person name="Fitzgerald M."/>
            <person name="Haas B."/>
            <person name="Abouelleil A."/>
            <person name="Allen A.W."/>
            <person name="Alvarado L."/>
            <person name="Arachchi H.M."/>
            <person name="Berlin A.M."/>
            <person name="Chapman S.B."/>
            <person name="Gainer-Dewar J."/>
            <person name="Goldberg J."/>
            <person name="Griggs A."/>
            <person name="Gujja S."/>
            <person name="Hansen M."/>
            <person name="Howarth C."/>
            <person name="Imamovic A."/>
            <person name="Ireland A."/>
            <person name="Larimer J."/>
            <person name="McCowan C."/>
            <person name="Murphy C."/>
            <person name="Pearson M."/>
            <person name="Poon T.W."/>
            <person name="Priest M."/>
            <person name="Roberts A."/>
            <person name="Saif S."/>
            <person name="Shea T."/>
            <person name="Sisk P."/>
            <person name="Sykes S."/>
            <person name="Wortman J."/>
            <person name="Nusbaum C."/>
            <person name="Birren B."/>
        </authorList>
    </citation>
    <scope>NUCLEOTIDE SEQUENCE [LARGE SCALE GENOMIC DNA]</scope>
    <source>
        <strain evidence="11 12">CBS 101466</strain>
    </source>
</reference>
<dbReference type="AlphaFoldDB" id="W2RWZ5"/>
<feature type="region of interest" description="Disordered" evidence="10">
    <location>
        <begin position="471"/>
        <end position="570"/>
    </location>
</feature>
<keyword evidence="3" id="KW-0963">Cytoplasm</keyword>
<keyword evidence="9" id="KW-0206">Cytoskeleton</keyword>
<dbReference type="GO" id="GO:0005524">
    <property type="term" value="F:ATP binding"/>
    <property type="evidence" value="ECO:0007669"/>
    <property type="project" value="UniProtKB-KW"/>
</dbReference>
<feature type="compositionally biased region" description="Low complexity" evidence="10">
    <location>
        <begin position="342"/>
        <end position="359"/>
    </location>
</feature>
<keyword evidence="2" id="KW-0813">Transport</keyword>
<evidence type="ECO:0000256" key="8">
    <source>
        <dbReference type="ARBA" id="ARBA00023175"/>
    </source>
</evidence>
<evidence type="ECO:0000256" key="2">
    <source>
        <dbReference type="ARBA" id="ARBA00022448"/>
    </source>
</evidence>
<evidence type="ECO:0000256" key="1">
    <source>
        <dbReference type="ARBA" id="ARBA00004245"/>
    </source>
</evidence>
<keyword evidence="4" id="KW-0493">Microtubule</keyword>
<dbReference type="GO" id="GO:0007018">
    <property type="term" value="P:microtubule-based movement"/>
    <property type="evidence" value="ECO:0007669"/>
    <property type="project" value="InterPro"/>
</dbReference>
<dbReference type="GO" id="GO:0035974">
    <property type="term" value="C:meiotic spindle pole body"/>
    <property type="evidence" value="ECO:0007669"/>
    <property type="project" value="TreeGrafter"/>
</dbReference>
<dbReference type="PANTHER" id="PTHR12688:SF0">
    <property type="entry name" value="DYNEIN LIGHT INTERMEDIATE CHAIN"/>
    <property type="match status" value="1"/>
</dbReference>
<evidence type="ECO:0000256" key="6">
    <source>
        <dbReference type="ARBA" id="ARBA00022840"/>
    </source>
</evidence>
<dbReference type="GeneID" id="19972469"/>
<feature type="compositionally biased region" description="Polar residues" evidence="10">
    <location>
        <begin position="366"/>
        <end position="376"/>
    </location>
</feature>